<dbReference type="VEuPathDB" id="FungiDB:CLCR_01142"/>
<feature type="domain" description="Cwf19-like protein C-terminal" evidence="2">
    <location>
        <begin position="457"/>
        <end position="559"/>
    </location>
</feature>
<evidence type="ECO:0000259" key="3">
    <source>
        <dbReference type="Pfam" id="PF04677"/>
    </source>
</evidence>
<dbReference type="STRING" id="86049.A0A1C1CCN9"/>
<dbReference type="CDD" id="cd07380">
    <property type="entry name" value="MPP_CWF19_N"/>
    <property type="match status" value="1"/>
</dbReference>
<evidence type="ECO:0000313" key="4">
    <source>
        <dbReference type="EMBL" id="OCT46236.1"/>
    </source>
</evidence>
<dbReference type="Pfam" id="PF04677">
    <property type="entry name" value="CwfJ_C_1"/>
    <property type="match status" value="1"/>
</dbReference>
<dbReference type="InterPro" id="IPR040194">
    <property type="entry name" value="Cwf19-like"/>
</dbReference>
<dbReference type="eggNOG" id="KOG2476">
    <property type="taxonomic scope" value="Eukaryota"/>
</dbReference>
<evidence type="ECO:0000313" key="5">
    <source>
        <dbReference type="Proteomes" id="UP000094526"/>
    </source>
</evidence>
<dbReference type="PANTHER" id="PTHR12072">
    <property type="entry name" value="CWF19, CELL CYCLE CONTROL PROTEIN"/>
    <property type="match status" value="1"/>
</dbReference>
<sequence length="562" mass="62454">MGTAKILVVGSVQGEFKKAFEKISKLQAKQNFSLAIIVGDVFGSDNNENSSNELDALLTGQITVPLPTYFTMGDNPFPQNVKAKLESGTDLCPNLYYLGRKGIMTTTEGVRLVSLGGRLMQNEASSTEKPGDCDPSYLDTEARGLHGAHSAHILITNEWPANIRNGSKIDLPEGVNDSRGTQSISNLCQALKPWYHFSSSPAGLWEREPFKHVADYNSLEEPSVTRFKSLPSVAAATKEWMTAFTLDTSRPPATVEPPAESPFVRSSPPRKRPALDDQAAYRRYADNGYEPRHNKRARKGPRSDPSDCFMCLNKPGSKTHLVVSLGEESMVTVSRGPLPLPTTFPQLSFTGHVMIIPYYHAADEMAHGKRTLQEVATEFKEMSKFRKALSAMVGSKSHGELGTVCWEVNRTGIRHLHWQVIACPADRIKKSMVEAAFKVKAEQYKYPTFQPCDADSQLPERSDYFRVWTWMANPLALADHTNGNADAEGDLGVAQSMYFPLPTDQKFNIWFGREVMAGLLQLENRVNWMDALLRKDGSEQAAEEEEAAGLRADFEDFDFAMK</sequence>
<feature type="region of interest" description="Disordered" evidence="1">
    <location>
        <begin position="248"/>
        <end position="306"/>
    </location>
</feature>
<reference evidence="5" key="1">
    <citation type="submission" date="2015-07" db="EMBL/GenBank/DDBJ databases">
        <authorList>
            <person name="Teixeira M.M."/>
            <person name="Souza R.C."/>
            <person name="Almeida L.G."/>
            <person name="Vicente V.A."/>
            <person name="de Hoog S."/>
            <person name="Bocca A.L."/>
            <person name="de Almeida S.R."/>
            <person name="Vasconcelos A.T."/>
            <person name="Felipe M.S."/>
        </authorList>
    </citation>
    <scope>NUCLEOTIDE SEQUENCE [LARGE SCALE GENOMIC DNA]</scope>
    <source>
        <strain evidence="5">KSF</strain>
    </source>
</reference>
<dbReference type="AlphaFoldDB" id="A0A1C1CCN9"/>
<evidence type="ECO:0000259" key="2">
    <source>
        <dbReference type="Pfam" id="PF04676"/>
    </source>
</evidence>
<organism evidence="4 5">
    <name type="scientific">Cladophialophora carrionii</name>
    <dbReference type="NCBI Taxonomy" id="86049"/>
    <lineage>
        <taxon>Eukaryota</taxon>
        <taxon>Fungi</taxon>
        <taxon>Dikarya</taxon>
        <taxon>Ascomycota</taxon>
        <taxon>Pezizomycotina</taxon>
        <taxon>Eurotiomycetes</taxon>
        <taxon>Chaetothyriomycetidae</taxon>
        <taxon>Chaetothyriales</taxon>
        <taxon>Herpotrichiellaceae</taxon>
        <taxon>Cladophialophora</taxon>
    </lineage>
</organism>
<protein>
    <submittedName>
        <fullName evidence="4">CwfJ domain-containing protein</fullName>
    </submittedName>
</protein>
<accession>A0A1C1CCN9</accession>
<dbReference type="Pfam" id="PF04676">
    <property type="entry name" value="CwfJ_C_2"/>
    <property type="match status" value="1"/>
</dbReference>
<dbReference type="InterPro" id="IPR006768">
    <property type="entry name" value="Cwf19-like_C_dom-1"/>
</dbReference>
<feature type="compositionally biased region" description="Basic and acidic residues" evidence="1">
    <location>
        <begin position="273"/>
        <end position="292"/>
    </location>
</feature>
<dbReference type="VEuPathDB" id="FungiDB:G647_09285"/>
<dbReference type="Proteomes" id="UP000094526">
    <property type="component" value="Unassembled WGS sequence"/>
</dbReference>
<comment type="caution">
    <text evidence="4">The sequence shown here is derived from an EMBL/GenBank/DDBJ whole genome shotgun (WGS) entry which is preliminary data.</text>
</comment>
<dbReference type="PANTHER" id="PTHR12072:SF4">
    <property type="entry name" value="CWF19-LIKE PROTEIN 1"/>
    <property type="match status" value="1"/>
</dbReference>
<feature type="domain" description="Cwf19-like C-terminal" evidence="3">
    <location>
        <begin position="302"/>
        <end position="431"/>
    </location>
</feature>
<proteinExistence type="predicted"/>
<dbReference type="InterPro" id="IPR006767">
    <property type="entry name" value="Cwf19-like_C_dom-2"/>
</dbReference>
<gene>
    <name evidence="4" type="ORF">CLCR_01142</name>
</gene>
<dbReference type="GO" id="GO:0000398">
    <property type="term" value="P:mRNA splicing, via spliceosome"/>
    <property type="evidence" value="ECO:0007669"/>
    <property type="project" value="TreeGrafter"/>
</dbReference>
<name>A0A1C1CCN9_9EURO</name>
<dbReference type="GO" id="GO:0071014">
    <property type="term" value="C:post-mRNA release spliceosomal complex"/>
    <property type="evidence" value="ECO:0007669"/>
    <property type="project" value="TreeGrafter"/>
</dbReference>
<evidence type="ECO:0000256" key="1">
    <source>
        <dbReference type="SAM" id="MobiDB-lite"/>
    </source>
</evidence>
<dbReference type="EMBL" id="LGRB01000016">
    <property type="protein sequence ID" value="OCT46236.1"/>
    <property type="molecule type" value="Genomic_DNA"/>
</dbReference>
<keyword evidence="5" id="KW-1185">Reference proteome</keyword>
<dbReference type="GO" id="GO:0061632">
    <property type="term" value="F:RNA lariat debranching enzyme activator activity"/>
    <property type="evidence" value="ECO:0007669"/>
    <property type="project" value="TreeGrafter"/>
</dbReference>
<dbReference type="OrthoDB" id="444325at2759"/>